<protein>
    <submittedName>
        <fullName evidence="2">Uncharacterized protein</fullName>
    </submittedName>
</protein>
<proteinExistence type="predicted"/>
<dbReference type="EMBL" id="JBBPBM010000001">
    <property type="protein sequence ID" value="KAK8601761.1"/>
    <property type="molecule type" value="Genomic_DNA"/>
</dbReference>
<sequence>MTRILVQRGSTSSSSSNPSRSSSLPGPSSSCAEPQVSPVQVPPSARDDEASEEVQEQIGLEELLECNRSSGNDPLPFGSSSPRLPPPPVPPPKPSAANSNSRRFALGSSNPVRAGSSRRVVAWPTVRLMVRLRVTIVLMSRIHVSCPRTMMQ</sequence>
<evidence type="ECO:0000313" key="3">
    <source>
        <dbReference type="Proteomes" id="UP001472677"/>
    </source>
</evidence>
<organism evidence="2 3">
    <name type="scientific">Hibiscus sabdariffa</name>
    <name type="common">roselle</name>
    <dbReference type="NCBI Taxonomy" id="183260"/>
    <lineage>
        <taxon>Eukaryota</taxon>
        <taxon>Viridiplantae</taxon>
        <taxon>Streptophyta</taxon>
        <taxon>Embryophyta</taxon>
        <taxon>Tracheophyta</taxon>
        <taxon>Spermatophyta</taxon>
        <taxon>Magnoliopsida</taxon>
        <taxon>eudicotyledons</taxon>
        <taxon>Gunneridae</taxon>
        <taxon>Pentapetalae</taxon>
        <taxon>rosids</taxon>
        <taxon>malvids</taxon>
        <taxon>Malvales</taxon>
        <taxon>Malvaceae</taxon>
        <taxon>Malvoideae</taxon>
        <taxon>Hibiscus</taxon>
    </lineage>
</organism>
<dbReference type="Proteomes" id="UP001472677">
    <property type="component" value="Unassembled WGS sequence"/>
</dbReference>
<reference evidence="2 3" key="1">
    <citation type="journal article" date="2024" name="G3 (Bethesda)">
        <title>Genome assembly of Hibiscus sabdariffa L. provides insights into metabolisms of medicinal natural products.</title>
        <authorList>
            <person name="Kim T."/>
        </authorList>
    </citation>
    <scope>NUCLEOTIDE SEQUENCE [LARGE SCALE GENOMIC DNA]</scope>
    <source>
        <strain evidence="2">TK-2024</strain>
        <tissue evidence="2">Old leaves</tissue>
    </source>
</reference>
<comment type="caution">
    <text evidence="2">The sequence shown here is derived from an EMBL/GenBank/DDBJ whole genome shotgun (WGS) entry which is preliminary data.</text>
</comment>
<feature type="region of interest" description="Disordered" evidence="1">
    <location>
        <begin position="1"/>
        <end position="117"/>
    </location>
</feature>
<evidence type="ECO:0000313" key="2">
    <source>
        <dbReference type="EMBL" id="KAK8601761.1"/>
    </source>
</evidence>
<feature type="compositionally biased region" description="Pro residues" evidence="1">
    <location>
        <begin position="83"/>
        <end position="94"/>
    </location>
</feature>
<keyword evidence="3" id="KW-1185">Reference proteome</keyword>
<gene>
    <name evidence="2" type="ORF">V6N12_051586</name>
</gene>
<accession>A0ABR2GFR0</accession>
<feature type="compositionally biased region" description="Low complexity" evidence="1">
    <location>
        <begin position="10"/>
        <end position="44"/>
    </location>
</feature>
<name>A0ABR2GFR0_9ROSI</name>
<evidence type="ECO:0000256" key="1">
    <source>
        <dbReference type="SAM" id="MobiDB-lite"/>
    </source>
</evidence>